<comment type="caution">
    <text evidence="1">The sequence shown here is derived from an EMBL/GenBank/DDBJ whole genome shotgun (WGS) entry which is preliminary data.</text>
</comment>
<organism evidence="1 2">
    <name type="scientific">Prototheca wickerhamii</name>
    <dbReference type="NCBI Taxonomy" id="3111"/>
    <lineage>
        <taxon>Eukaryota</taxon>
        <taxon>Viridiplantae</taxon>
        <taxon>Chlorophyta</taxon>
        <taxon>core chlorophytes</taxon>
        <taxon>Trebouxiophyceae</taxon>
        <taxon>Chlorellales</taxon>
        <taxon>Chlorellaceae</taxon>
        <taxon>Prototheca</taxon>
    </lineage>
</organism>
<evidence type="ECO:0000313" key="1">
    <source>
        <dbReference type="EMBL" id="KAK2076400.1"/>
    </source>
</evidence>
<name>A0AAD9IGW4_PROWI</name>
<dbReference type="EMBL" id="JASFZW010000010">
    <property type="protein sequence ID" value="KAK2076400.1"/>
    <property type="molecule type" value="Genomic_DNA"/>
</dbReference>
<gene>
    <name evidence="1" type="ORF">QBZ16_000925</name>
</gene>
<dbReference type="AlphaFoldDB" id="A0AAD9IGW4"/>
<sequence>MAEGEAGLSHEELTQAVQSTWRDASRVLIFTKEAVLYSSFESSVDERLALADLYRSREDAITNGTSTGLGLVREEASVYGTPTFTLITYEMPHLSARMVQMLTDFSTKYLAVDEGL</sequence>
<protein>
    <submittedName>
        <fullName evidence="1">Uncharacterized protein</fullName>
    </submittedName>
</protein>
<reference evidence="1" key="1">
    <citation type="submission" date="2021-01" db="EMBL/GenBank/DDBJ databases">
        <authorList>
            <person name="Eckstrom K.M.E."/>
        </authorList>
    </citation>
    <scope>NUCLEOTIDE SEQUENCE</scope>
    <source>
        <strain evidence="1">UVCC 0001</strain>
    </source>
</reference>
<proteinExistence type="predicted"/>
<evidence type="ECO:0000313" key="2">
    <source>
        <dbReference type="Proteomes" id="UP001255856"/>
    </source>
</evidence>
<dbReference type="Proteomes" id="UP001255856">
    <property type="component" value="Unassembled WGS sequence"/>
</dbReference>
<accession>A0AAD9IGW4</accession>
<keyword evidence="2" id="KW-1185">Reference proteome</keyword>